<accession>A0A2H9T2B9</accession>
<proteinExistence type="predicted"/>
<dbReference type="EMBL" id="NSIT01000715">
    <property type="protein sequence ID" value="PJE77354.1"/>
    <property type="molecule type" value="Genomic_DNA"/>
</dbReference>
<comment type="caution">
    <text evidence="1">The sequence shown here is derived from an EMBL/GenBank/DDBJ whole genome shotgun (WGS) entry which is preliminary data.</text>
</comment>
<sequence>MYHLNPYNQHLLTDVNMYLVVDVPWMVGTLEQQSNLTGDIASPRARSAGLLHPLYTLASQGLTRTVARMAD</sequence>
<gene>
    <name evidence="1" type="ORF">CI610_03724</name>
</gene>
<protein>
    <submittedName>
        <fullName evidence="1">Uncharacterized protein</fullName>
    </submittedName>
</protein>
<reference evidence="1" key="1">
    <citation type="journal article" date="2017" name="Appl. Environ. Microbiol.">
        <title>Molecular characterization of an Endozoicomonas-like organism causing infection in king scallop Pecten maximus L.</title>
        <authorList>
            <person name="Cano I."/>
            <person name="van Aerle R."/>
            <person name="Ross S."/>
            <person name="Verner-Jeffreys D.W."/>
            <person name="Paley R.K."/>
            <person name="Rimmer G."/>
            <person name="Ryder D."/>
            <person name="Hooper P."/>
            <person name="Stone D."/>
            <person name="Feist S.W."/>
        </authorList>
    </citation>
    <scope>NUCLEOTIDE SEQUENCE</scope>
</reference>
<dbReference type="AlphaFoldDB" id="A0A2H9T2B9"/>
<name>A0A2H9T2B9_9ZZZZ</name>
<organism evidence="1">
    <name type="scientific">invertebrate metagenome</name>
    <dbReference type="NCBI Taxonomy" id="1711999"/>
    <lineage>
        <taxon>unclassified sequences</taxon>
        <taxon>metagenomes</taxon>
        <taxon>organismal metagenomes</taxon>
    </lineage>
</organism>
<evidence type="ECO:0000313" key="1">
    <source>
        <dbReference type="EMBL" id="PJE77354.1"/>
    </source>
</evidence>